<keyword evidence="2" id="KW-1185">Reference proteome</keyword>
<evidence type="ECO:0000313" key="1">
    <source>
        <dbReference type="EMBL" id="PWE52767.1"/>
    </source>
</evidence>
<proteinExistence type="predicted"/>
<dbReference type="OrthoDB" id="7376221at2"/>
<reference evidence="1 2" key="1">
    <citation type="submission" date="2018-05" db="EMBL/GenBank/DDBJ databases">
        <title>The draft genome of strain NS-104.</title>
        <authorList>
            <person name="Hang P."/>
            <person name="Jiang J."/>
        </authorList>
    </citation>
    <scope>NUCLEOTIDE SEQUENCE [LARGE SCALE GENOMIC DNA]</scope>
    <source>
        <strain evidence="1 2">NS-104</strain>
    </source>
</reference>
<protein>
    <submittedName>
        <fullName evidence="1">Uncharacterized protein</fullName>
    </submittedName>
</protein>
<dbReference type="EMBL" id="QFBC01000020">
    <property type="protein sequence ID" value="PWE52767.1"/>
    <property type="molecule type" value="Genomic_DNA"/>
</dbReference>
<dbReference type="AlphaFoldDB" id="A0A2U2DHH4"/>
<organism evidence="1 2">
    <name type="scientific">Metarhizobium album</name>
    <dbReference type="NCBI Taxonomy" id="2182425"/>
    <lineage>
        <taxon>Bacteria</taxon>
        <taxon>Pseudomonadati</taxon>
        <taxon>Pseudomonadota</taxon>
        <taxon>Alphaproteobacteria</taxon>
        <taxon>Hyphomicrobiales</taxon>
        <taxon>Rhizobiaceae</taxon>
        <taxon>Metarhizobium</taxon>
    </lineage>
</organism>
<evidence type="ECO:0000313" key="2">
    <source>
        <dbReference type="Proteomes" id="UP000245252"/>
    </source>
</evidence>
<name>A0A2U2DHH4_9HYPH</name>
<dbReference type="RefSeq" id="WP_109461667.1">
    <property type="nucleotide sequence ID" value="NZ_QFBC01000020.1"/>
</dbReference>
<comment type="caution">
    <text evidence="1">The sequence shown here is derived from an EMBL/GenBank/DDBJ whole genome shotgun (WGS) entry which is preliminary data.</text>
</comment>
<sequence length="236" mass="26562">MKPLCQIPSPYGLLIDVFHDPERSTDPDLCYFHNLEDCMTLAGVHGDINRKRCAEEFRRQSAAGSITFELFLKHGGRKASYADLTKPATSIYKTMPRTAGMEVPIENWVTLVMDAPDWYHRSAALLGPVSSCIEEAKTWDTPEPLQGPVVVIGVMHLLTAALEHLHEKEIDCLEAAAFYSLSLHDEWSSAGLNWLEPIRSTWLADWLTARPQFVEFARLCRIVNPDLPAWIAGDRT</sequence>
<gene>
    <name evidence="1" type="ORF">DEM27_28595</name>
</gene>
<dbReference type="Proteomes" id="UP000245252">
    <property type="component" value="Unassembled WGS sequence"/>
</dbReference>
<accession>A0A2U2DHH4</accession>